<sequence>MEERSVEIEYDFVSVINPKEKDDQWVTNEDSQELTREKDLKKAKKVQIVPKVEITMDEKEMIRQVQHFFAQGLAVFQVYILVPETGFEIKTKVQLKPRNFKIAIMGRKTIKKQYSALQNINILSTLRNSFLVELKIGTHEVIDLKMENADQQSLLYKTFRMFQFYGEDFLANCPIHGEILGYTHEMKALVMRIDHLGKAGFQIKYGHKSMGKKKIAGLLRLEKVSGAIVPHIGGEAITFSYTENAAQLFASSEEDKKLELVLEKPRRMETGIWCVSRSQMELVLRTFNIFSSEAMNAFQNQMYETTEMREPTRQNQKIVSSILTQDGEYKKEMESTWEHGEDQTGFVNMVSANFENRTARTQPGWREELSDEDSEGEFGALSYAQKQLQSGRIVYTQFTKFGEAQIVQEQVASPVASDWGLKCPIVRLQDRQSREDKMSKNIVHYLSSGVAQFSVKIISAKTEHPAIIKLSPANATLKTTITSDEHRMHYRLDYNSNIRFLLHTIKINRMILDLPGAQQLVVMMKNPFQRDLFVNAFLAFQTVFLSTDATMRTKMMDENLAVVVSPSPRKSTQSKKNFFRTAQHHSQFVYDEKDSTLNHLQQVRKDEIPDRLRSLMHRQSNYKLLLHDSLDRPVVHANAKLEKDHFEISAPSMMLRRRYSPFARLFFETHSSLKARFHIDELEFLLISFPSYEARVAFELDFQAKKKHTIGVSRIFWRAKTKEMDSVTHIFDCHIYTQDGKREGQIKLDRDCFSVETNYLLLSTDVRSDLGPKNPFRVNTSTPSVFQTQDAITLEYSPPLATKRSPQRDRVVFISMGYELFLTAKFATKEDAEQFEHEFDLYKSNFLSYLVRESLIRSESTKKFQATVIKNKTDVLGLMDITLDLGSLEIAPRTGDGQVLEVSDVDMYMKLPLFNAKVSFNPENPLKCELEGEDDSIIQFLFGNETTRRQFMRSLKVFDPAKEFCCTTESEDAEEMEPAYTFRVFLFEDNGKPFSHAKIKISSKEFVIYPKISAQNMRHPPIILDIVTTKVFVSPDNLRTARVEMKPEDPFLAQFISPVERDNFVRVFHSIKNKMRTYAMLSALEEDTEKLIEDDDEILEMIQETDLVEIPDPDPVDLSRSYEVKVCDSKLKPLYNARLRINASILVVENLESGETLNEHLYLHFKIQTSPEDISVMRIINGEKSYIFQFQKDELCKDAEQDLEYIKRNMKHLVFNVKYSLSGNQVPAKIILQPSFFIIESAAPAVPIPYLAMTTSISPKPSKMLRIYHNENAYSIWCAQIPRRNHLIKRLIFLKNRKPPDEQLEIEDNADQDQVQKHEDSLMDQQKKKEEELREQKKHEKELKEQQLKEQKDKEQKQREKELKEQQEIERRKNEKKEKKRIQREKELKEQQEKDQKLKEQREREEKEQREKDQKEKDRLALLQKEKDQKEKDQKEKDQKEKDRLALLQKEKDQKEKDRLALLQKEKDQKEKDRLALLQKEKDQKEKDRLALLQKEKDQKEKDRLALLQKEKEEREKKEKEEREQKEKEEREQKEKDRLALLQKEKEEREKKEKEEREQQEKEQQEKEQLQIFPIFIFKKKSKTEKDKGSFYLYPDKIGLKIDQQEMIFFSYTIPISNFFNKTKKQIIKIVFGADHEHEYIVQFSTIDARVKFLHLLSKYQLENTQKEQEEKKDPNKQNQPSEQKKTTTEEENFTESTVLFQDAKTKEETMGSVKYNAQKIICSMKNTLDKEFIISKDLKLRISKSSDVLQLQLDDQKILFKFLENSEKENFVQKFKYLTNKSFKVFILKKGSTKIPENVHAKVTIDGNTLSVTIKNDQTYSLDIPQTAKVLLSTKRLEFAKILLGEANELFFRFSNENASKAFRDQFQAR</sequence>
<comment type="caution">
    <text evidence="2">The sequence shown here is derived from an EMBL/GenBank/DDBJ whole genome shotgun (WGS) entry which is preliminary data.</text>
</comment>
<feature type="compositionally biased region" description="Basic and acidic residues" evidence="1">
    <location>
        <begin position="1384"/>
        <end position="1566"/>
    </location>
</feature>
<keyword evidence="3" id="KW-1185">Reference proteome</keyword>
<feature type="compositionally biased region" description="Basic and acidic residues" evidence="1">
    <location>
        <begin position="1665"/>
        <end position="1676"/>
    </location>
</feature>
<proteinExistence type="predicted"/>
<reference evidence="2" key="1">
    <citation type="submission" date="2022-10" db="EMBL/GenBank/DDBJ databases">
        <title>Novel sulphate-reducing endosymbionts in the free-living metamonad Anaeramoeba.</title>
        <authorList>
            <person name="Jerlstrom-Hultqvist J."/>
            <person name="Cepicka I."/>
            <person name="Gallot-Lavallee L."/>
            <person name="Salas-Leiva D."/>
            <person name="Curtis B.A."/>
            <person name="Zahonova K."/>
            <person name="Pipaliya S."/>
            <person name="Dacks J."/>
            <person name="Roger A.J."/>
        </authorList>
    </citation>
    <scope>NUCLEOTIDE SEQUENCE</scope>
    <source>
        <strain evidence="2">BMAN</strain>
    </source>
</reference>
<name>A0A9Q0LIC4_ANAIG</name>
<feature type="compositionally biased region" description="Basic and acidic residues" evidence="1">
    <location>
        <begin position="1314"/>
        <end position="1377"/>
    </location>
</feature>
<dbReference type="GO" id="GO:0005886">
    <property type="term" value="C:plasma membrane"/>
    <property type="evidence" value="ECO:0007669"/>
    <property type="project" value="TreeGrafter"/>
</dbReference>
<dbReference type="GO" id="GO:0005856">
    <property type="term" value="C:cytoskeleton"/>
    <property type="evidence" value="ECO:0007669"/>
    <property type="project" value="TreeGrafter"/>
</dbReference>
<feature type="region of interest" description="Disordered" evidence="1">
    <location>
        <begin position="1303"/>
        <end position="1566"/>
    </location>
</feature>
<dbReference type="GO" id="GO:0031032">
    <property type="term" value="P:actomyosin structure organization"/>
    <property type="evidence" value="ECO:0007669"/>
    <property type="project" value="TreeGrafter"/>
</dbReference>
<dbReference type="EMBL" id="JAPDFW010000076">
    <property type="protein sequence ID" value="KAJ5073216.1"/>
    <property type="molecule type" value="Genomic_DNA"/>
</dbReference>
<protein>
    <submittedName>
        <fullName evidence="2">Microtubule-associated protein</fullName>
    </submittedName>
</protein>
<organism evidence="2 3">
    <name type="scientific">Anaeramoeba ignava</name>
    <name type="common">Anaerobic marine amoeba</name>
    <dbReference type="NCBI Taxonomy" id="1746090"/>
    <lineage>
        <taxon>Eukaryota</taxon>
        <taxon>Metamonada</taxon>
        <taxon>Anaeramoebidae</taxon>
        <taxon>Anaeramoeba</taxon>
    </lineage>
</organism>
<dbReference type="Proteomes" id="UP001149090">
    <property type="component" value="Unassembled WGS sequence"/>
</dbReference>
<accession>A0A9Q0LIC4</accession>
<evidence type="ECO:0000256" key="1">
    <source>
        <dbReference type="SAM" id="MobiDB-lite"/>
    </source>
</evidence>
<feature type="region of interest" description="Disordered" evidence="1">
    <location>
        <begin position="1665"/>
        <end position="1694"/>
    </location>
</feature>
<dbReference type="PANTHER" id="PTHR23280">
    <property type="entry name" value="4.1 G PROTEIN"/>
    <property type="match status" value="1"/>
</dbReference>
<dbReference type="PANTHER" id="PTHR23280:SF21">
    <property type="entry name" value="PROTEIN 4.1 HOMOLOG"/>
    <property type="match status" value="1"/>
</dbReference>
<evidence type="ECO:0000313" key="3">
    <source>
        <dbReference type="Proteomes" id="UP001149090"/>
    </source>
</evidence>
<evidence type="ECO:0000313" key="2">
    <source>
        <dbReference type="EMBL" id="KAJ5073216.1"/>
    </source>
</evidence>
<gene>
    <name evidence="2" type="ORF">M0811_08898</name>
</gene>